<name>A0ABV3WNW3_9HYPH</name>
<comment type="caution">
    <text evidence="1">The sequence shown here is derived from an EMBL/GenBank/DDBJ whole genome shotgun (WGS) entry which is preliminary data.</text>
</comment>
<dbReference type="RefSeq" id="WP_368802005.1">
    <property type="nucleotide sequence ID" value="NZ_JAZHFV010000001.1"/>
</dbReference>
<organism evidence="1 2">
    <name type="scientific">Neoaquamicrobium sediminum</name>
    <dbReference type="NCBI Taxonomy" id="1849104"/>
    <lineage>
        <taxon>Bacteria</taxon>
        <taxon>Pseudomonadati</taxon>
        <taxon>Pseudomonadota</taxon>
        <taxon>Alphaproteobacteria</taxon>
        <taxon>Hyphomicrobiales</taxon>
        <taxon>Phyllobacteriaceae</taxon>
        <taxon>Neoaquamicrobium</taxon>
    </lineage>
</organism>
<accession>A0ABV3WNW3</accession>
<protein>
    <submittedName>
        <fullName evidence="1">Alpha/beta hydrolase</fullName>
    </submittedName>
</protein>
<dbReference type="Proteomes" id="UP001559025">
    <property type="component" value="Unassembled WGS sequence"/>
</dbReference>
<keyword evidence="2" id="KW-1185">Reference proteome</keyword>
<dbReference type="GO" id="GO:0016787">
    <property type="term" value="F:hydrolase activity"/>
    <property type="evidence" value="ECO:0007669"/>
    <property type="project" value="UniProtKB-KW"/>
</dbReference>
<reference evidence="1 2" key="1">
    <citation type="submission" date="2024-01" db="EMBL/GenBank/DDBJ databases">
        <title>New evidence supports the origin of RcGTA from prophage.</title>
        <authorList>
            <person name="Xu Y."/>
            <person name="Liu B."/>
            <person name="Chen F."/>
        </authorList>
    </citation>
    <scope>NUCLEOTIDE SEQUENCE [LARGE SCALE GENOMIC DNA]</scope>
    <source>
        <strain evidence="1 2">CBW1107-2</strain>
    </source>
</reference>
<sequence>MPEPFRNYCRETASADVLDWRTDFGFDAASNDYAVLKVPVLLVRAALANPAMVAMMEALKQALPDPRSPIVPGAGHFLITSHAIECAALLTDFLTEASEDTARPG</sequence>
<evidence type="ECO:0000313" key="1">
    <source>
        <dbReference type="EMBL" id="MEX4006351.1"/>
    </source>
</evidence>
<keyword evidence="1" id="KW-0378">Hydrolase</keyword>
<proteinExistence type="predicted"/>
<dbReference type="EMBL" id="JAZHFV010000001">
    <property type="protein sequence ID" value="MEX4006351.1"/>
    <property type="molecule type" value="Genomic_DNA"/>
</dbReference>
<evidence type="ECO:0000313" key="2">
    <source>
        <dbReference type="Proteomes" id="UP001559025"/>
    </source>
</evidence>
<dbReference type="Gene3D" id="3.40.50.1820">
    <property type="entry name" value="alpha/beta hydrolase"/>
    <property type="match status" value="1"/>
</dbReference>
<gene>
    <name evidence="1" type="ORF">V1479_03480</name>
</gene>
<dbReference type="SUPFAM" id="SSF53474">
    <property type="entry name" value="alpha/beta-Hydrolases"/>
    <property type="match status" value="1"/>
</dbReference>
<dbReference type="InterPro" id="IPR029058">
    <property type="entry name" value="AB_hydrolase_fold"/>
</dbReference>